<evidence type="ECO:0000313" key="1">
    <source>
        <dbReference type="EMBL" id="KAI5671933.1"/>
    </source>
</evidence>
<name>A0ACC0BH68_CATRO</name>
<accession>A0ACC0BH68</accession>
<sequence>MNALTAYHGVRLNVRNHVMDILLAALGFIHREEIVRGSKKKMTHLETSTPSVAAPIHPGTDVYSSVSGFYSSGDVSFFGAASIPPGTSTSPAVASIPPRTSPSRAEASPKRYRWDPMHEHAIRDIRHKRASLRYKDLMYEAKYQELKANAEHLHIMTYSPIPTDEQLMFEAGSGSNKGHVCGFSSQSAAITVESQGGSSSS</sequence>
<reference evidence="2" key="1">
    <citation type="journal article" date="2023" name="Nat. Plants">
        <title>Single-cell RNA sequencing provides a high-resolution roadmap for understanding the multicellular compartmentation of specialized metabolism.</title>
        <authorList>
            <person name="Sun S."/>
            <person name="Shen X."/>
            <person name="Li Y."/>
            <person name="Li Y."/>
            <person name="Wang S."/>
            <person name="Li R."/>
            <person name="Zhang H."/>
            <person name="Shen G."/>
            <person name="Guo B."/>
            <person name="Wei J."/>
            <person name="Xu J."/>
            <person name="St-Pierre B."/>
            <person name="Chen S."/>
            <person name="Sun C."/>
        </authorList>
    </citation>
    <scope>NUCLEOTIDE SEQUENCE [LARGE SCALE GENOMIC DNA]</scope>
</reference>
<protein>
    <submittedName>
        <fullName evidence="1">Uncharacterized protein</fullName>
    </submittedName>
</protein>
<organism evidence="1 2">
    <name type="scientific">Catharanthus roseus</name>
    <name type="common">Madagascar periwinkle</name>
    <name type="synonym">Vinca rosea</name>
    <dbReference type="NCBI Taxonomy" id="4058"/>
    <lineage>
        <taxon>Eukaryota</taxon>
        <taxon>Viridiplantae</taxon>
        <taxon>Streptophyta</taxon>
        <taxon>Embryophyta</taxon>
        <taxon>Tracheophyta</taxon>
        <taxon>Spermatophyta</taxon>
        <taxon>Magnoliopsida</taxon>
        <taxon>eudicotyledons</taxon>
        <taxon>Gunneridae</taxon>
        <taxon>Pentapetalae</taxon>
        <taxon>asterids</taxon>
        <taxon>lamiids</taxon>
        <taxon>Gentianales</taxon>
        <taxon>Apocynaceae</taxon>
        <taxon>Rauvolfioideae</taxon>
        <taxon>Vinceae</taxon>
        <taxon>Catharanthinae</taxon>
        <taxon>Catharanthus</taxon>
    </lineage>
</organism>
<comment type="caution">
    <text evidence="1">The sequence shown here is derived from an EMBL/GenBank/DDBJ whole genome shotgun (WGS) entry which is preliminary data.</text>
</comment>
<dbReference type="EMBL" id="CM044703">
    <property type="protein sequence ID" value="KAI5671933.1"/>
    <property type="molecule type" value="Genomic_DNA"/>
</dbReference>
<dbReference type="Proteomes" id="UP001060085">
    <property type="component" value="Linkage Group LG03"/>
</dbReference>
<evidence type="ECO:0000313" key="2">
    <source>
        <dbReference type="Proteomes" id="UP001060085"/>
    </source>
</evidence>
<keyword evidence="2" id="KW-1185">Reference proteome</keyword>
<gene>
    <name evidence="1" type="ORF">M9H77_12297</name>
</gene>
<proteinExistence type="predicted"/>